<dbReference type="EMBL" id="BAABLV010000046">
    <property type="protein sequence ID" value="GAA4908625.1"/>
    <property type="molecule type" value="Genomic_DNA"/>
</dbReference>
<evidence type="ECO:0000313" key="3">
    <source>
        <dbReference type="Proteomes" id="UP001501521"/>
    </source>
</evidence>
<evidence type="ECO:0000313" key="2">
    <source>
        <dbReference type="EMBL" id="GAA4908625.1"/>
    </source>
</evidence>
<comment type="caution">
    <text evidence="2">The sequence shown here is derived from an EMBL/GenBank/DDBJ whole genome shotgun (WGS) entry which is preliminary data.</text>
</comment>
<organism evidence="2 3">
    <name type="scientific">Tessaracoccus lubricantis</name>
    <dbReference type="NCBI Taxonomy" id="545543"/>
    <lineage>
        <taxon>Bacteria</taxon>
        <taxon>Bacillati</taxon>
        <taxon>Actinomycetota</taxon>
        <taxon>Actinomycetes</taxon>
        <taxon>Propionibacteriales</taxon>
        <taxon>Propionibacteriaceae</taxon>
        <taxon>Tessaracoccus</taxon>
    </lineage>
</organism>
<dbReference type="Proteomes" id="UP001501521">
    <property type="component" value="Unassembled WGS sequence"/>
</dbReference>
<dbReference type="RefSeq" id="WP_345584368.1">
    <property type="nucleotide sequence ID" value="NZ_BAABLV010000046.1"/>
</dbReference>
<sequence length="208" mass="23004">MIEGAEARRGGLGARTLDGRFFGDDGRVAVDLGSDARLDVRLTGLRRWPHRLFGGSSYFQGVPALNQYWHPWLLGGRADGGAVVDGEAWGLTGAAVYGEKNWGRAGFPDEWWGDRHRPSRRRGRASPSPAARSTPARRTEVTGLVLPVPLVDERRGTPGALEHLAGRMRVRVRRDGRTVWWGETQLAGLEHGGRARAEQEARRRRRAA</sequence>
<proteinExistence type="predicted"/>
<protein>
    <submittedName>
        <fullName evidence="2">Uncharacterized protein</fullName>
    </submittedName>
</protein>
<gene>
    <name evidence="2" type="ORF">GCM10025789_30280</name>
</gene>
<evidence type="ECO:0000256" key="1">
    <source>
        <dbReference type="SAM" id="MobiDB-lite"/>
    </source>
</evidence>
<accession>A0ABP9FNU3</accession>
<feature type="region of interest" description="Disordered" evidence="1">
    <location>
        <begin position="113"/>
        <end position="139"/>
    </location>
</feature>
<reference evidence="3" key="1">
    <citation type="journal article" date="2019" name="Int. J. Syst. Evol. Microbiol.">
        <title>The Global Catalogue of Microorganisms (GCM) 10K type strain sequencing project: providing services to taxonomists for standard genome sequencing and annotation.</title>
        <authorList>
            <consortium name="The Broad Institute Genomics Platform"/>
            <consortium name="The Broad Institute Genome Sequencing Center for Infectious Disease"/>
            <person name="Wu L."/>
            <person name="Ma J."/>
        </authorList>
    </citation>
    <scope>NUCLEOTIDE SEQUENCE [LARGE SCALE GENOMIC DNA]</scope>
    <source>
        <strain evidence="3">JCM 19125</strain>
    </source>
</reference>
<name>A0ABP9FNU3_9ACTN</name>
<feature type="compositionally biased region" description="Low complexity" evidence="1">
    <location>
        <begin position="125"/>
        <end position="136"/>
    </location>
</feature>
<keyword evidence="3" id="KW-1185">Reference proteome</keyword>